<keyword evidence="10" id="KW-0804">Transcription</keyword>
<dbReference type="Gene3D" id="3.30.1490.190">
    <property type="match status" value="1"/>
</dbReference>
<sequence length="153" mass="16905">MTVDVVQRLREKGLRVTRQRKVIYSLLREIGGHHSVDEILGLLVERREDIHRQSVYNVVGDLQQVGLVMCADAGPGRALYEASDHWHHHFVCRVCQIVLDVPCIEGRKPCLEPPENVASVIDEAQVIFRGVCHGCAGAKVTDTPAASISTADC</sequence>
<keyword evidence="8" id="KW-0805">Transcription regulation</keyword>
<dbReference type="InterPro" id="IPR036390">
    <property type="entry name" value="WH_DNA-bd_sf"/>
</dbReference>
<keyword evidence="5 11" id="KW-0479">Metal-binding</keyword>
<dbReference type="GO" id="GO:0008270">
    <property type="term" value="F:zinc ion binding"/>
    <property type="evidence" value="ECO:0007669"/>
    <property type="project" value="TreeGrafter"/>
</dbReference>
<dbReference type="PANTHER" id="PTHR33202">
    <property type="entry name" value="ZINC UPTAKE REGULATION PROTEIN"/>
    <property type="match status" value="1"/>
</dbReference>
<evidence type="ECO:0000256" key="9">
    <source>
        <dbReference type="ARBA" id="ARBA00023125"/>
    </source>
</evidence>
<dbReference type="CDD" id="cd07153">
    <property type="entry name" value="Fur_like"/>
    <property type="match status" value="1"/>
</dbReference>
<dbReference type="SUPFAM" id="SSF46785">
    <property type="entry name" value="Winged helix' DNA-binding domain"/>
    <property type="match status" value="1"/>
</dbReference>
<keyword evidence="7" id="KW-0408">Iron</keyword>
<dbReference type="Proteomes" id="UP000739538">
    <property type="component" value="Unassembled WGS sequence"/>
</dbReference>
<dbReference type="InterPro" id="IPR002481">
    <property type="entry name" value="FUR"/>
</dbReference>
<dbReference type="Pfam" id="PF01475">
    <property type="entry name" value="FUR"/>
    <property type="match status" value="1"/>
</dbReference>
<comment type="subcellular location">
    <subcellularLocation>
        <location evidence="1">Cytoplasm</location>
    </subcellularLocation>
</comment>
<comment type="cofactor">
    <cofactor evidence="11">
        <name>Zn(2+)</name>
        <dbReference type="ChEBI" id="CHEBI:29105"/>
    </cofactor>
    <text evidence="11">Binds 1 zinc ion per subunit.</text>
</comment>
<evidence type="ECO:0000256" key="6">
    <source>
        <dbReference type="ARBA" id="ARBA00022833"/>
    </source>
</evidence>
<gene>
    <name evidence="12" type="ORF">KDA27_23575</name>
</gene>
<dbReference type="PANTHER" id="PTHR33202:SF18">
    <property type="entry name" value="TRANSCRIPTIONAL REGULATOR FURA"/>
    <property type="match status" value="1"/>
</dbReference>
<evidence type="ECO:0000256" key="8">
    <source>
        <dbReference type="ARBA" id="ARBA00023015"/>
    </source>
</evidence>
<accession>A0A956SGL8</accession>
<dbReference type="GO" id="GO:1900376">
    <property type="term" value="P:regulation of secondary metabolite biosynthetic process"/>
    <property type="evidence" value="ECO:0007669"/>
    <property type="project" value="TreeGrafter"/>
</dbReference>
<reference evidence="12" key="1">
    <citation type="submission" date="2020-04" db="EMBL/GenBank/DDBJ databases">
        <authorList>
            <person name="Zhang T."/>
        </authorList>
    </citation>
    <scope>NUCLEOTIDE SEQUENCE</scope>
    <source>
        <strain evidence="12">HKST-UBA02</strain>
    </source>
</reference>
<reference evidence="12" key="2">
    <citation type="journal article" date="2021" name="Microbiome">
        <title>Successional dynamics and alternative stable states in a saline activated sludge microbial community over 9 years.</title>
        <authorList>
            <person name="Wang Y."/>
            <person name="Ye J."/>
            <person name="Ju F."/>
            <person name="Liu L."/>
            <person name="Boyd J.A."/>
            <person name="Deng Y."/>
            <person name="Parks D.H."/>
            <person name="Jiang X."/>
            <person name="Yin X."/>
            <person name="Woodcroft B.J."/>
            <person name="Tyson G.W."/>
            <person name="Hugenholtz P."/>
            <person name="Polz M.F."/>
            <person name="Zhang T."/>
        </authorList>
    </citation>
    <scope>NUCLEOTIDE SEQUENCE</scope>
    <source>
        <strain evidence="12">HKST-UBA02</strain>
    </source>
</reference>
<comment type="similarity">
    <text evidence="2">Belongs to the Fur family.</text>
</comment>
<dbReference type="InterPro" id="IPR043135">
    <property type="entry name" value="Fur_C"/>
</dbReference>
<feature type="binding site" evidence="11">
    <location>
        <position position="92"/>
    </location>
    <ligand>
        <name>Zn(2+)</name>
        <dbReference type="ChEBI" id="CHEBI:29105"/>
    </ligand>
</feature>
<name>A0A956SGL8_UNCEI</name>
<evidence type="ECO:0000313" key="12">
    <source>
        <dbReference type="EMBL" id="MCA9758794.1"/>
    </source>
</evidence>
<dbReference type="GO" id="GO:0005737">
    <property type="term" value="C:cytoplasm"/>
    <property type="evidence" value="ECO:0007669"/>
    <property type="project" value="UniProtKB-SubCell"/>
</dbReference>
<dbReference type="GO" id="GO:0000976">
    <property type="term" value="F:transcription cis-regulatory region binding"/>
    <property type="evidence" value="ECO:0007669"/>
    <property type="project" value="TreeGrafter"/>
</dbReference>
<dbReference type="AlphaFoldDB" id="A0A956SGL8"/>
<evidence type="ECO:0000256" key="2">
    <source>
        <dbReference type="ARBA" id="ARBA00007957"/>
    </source>
</evidence>
<dbReference type="InterPro" id="IPR036388">
    <property type="entry name" value="WH-like_DNA-bd_sf"/>
</dbReference>
<protein>
    <submittedName>
        <fullName evidence="12">Transcriptional repressor</fullName>
    </submittedName>
</protein>
<feature type="binding site" evidence="11">
    <location>
        <position position="132"/>
    </location>
    <ligand>
        <name>Zn(2+)</name>
        <dbReference type="ChEBI" id="CHEBI:29105"/>
    </ligand>
</feature>
<evidence type="ECO:0000256" key="5">
    <source>
        <dbReference type="ARBA" id="ARBA00022723"/>
    </source>
</evidence>
<dbReference type="GO" id="GO:0045892">
    <property type="term" value="P:negative regulation of DNA-templated transcription"/>
    <property type="evidence" value="ECO:0007669"/>
    <property type="project" value="TreeGrafter"/>
</dbReference>
<organism evidence="12 13">
    <name type="scientific">Eiseniibacteriota bacterium</name>
    <dbReference type="NCBI Taxonomy" id="2212470"/>
    <lineage>
        <taxon>Bacteria</taxon>
        <taxon>Candidatus Eiseniibacteriota</taxon>
    </lineage>
</organism>
<evidence type="ECO:0000256" key="1">
    <source>
        <dbReference type="ARBA" id="ARBA00004496"/>
    </source>
</evidence>
<comment type="caution">
    <text evidence="12">The sequence shown here is derived from an EMBL/GenBank/DDBJ whole genome shotgun (WGS) entry which is preliminary data.</text>
</comment>
<keyword evidence="4" id="KW-0678">Repressor</keyword>
<evidence type="ECO:0000256" key="10">
    <source>
        <dbReference type="ARBA" id="ARBA00023163"/>
    </source>
</evidence>
<evidence type="ECO:0000256" key="4">
    <source>
        <dbReference type="ARBA" id="ARBA00022491"/>
    </source>
</evidence>
<feature type="binding site" evidence="11">
    <location>
        <position position="95"/>
    </location>
    <ligand>
        <name>Zn(2+)</name>
        <dbReference type="ChEBI" id="CHEBI:29105"/>
    </ligand>
</feature>
<dbReference type="GO" id="GO:0003700">
    <property type="term" value="F:DNA-binding transcription factor activity"/>
    <property type="evidence" value="ECO:0007669"/>
    <property type="project" value="InterPro"/>
</dbReference>
<evidence type="ECO:0000256" key="11">
    <source>
        <dbReference type="PIRSR" id="PIRSR602481-1"/>
    </source>
</evidence>
<keyword evidence="9" id="KW-0238">DNA-binding</keyword>
<evidence type="ECO:0000256" key="7">
    <source>
        <dbReference type="ARBA" id="ARBA00023004"/>
    </source>
</evidence>
<keyword evidence="3" id="KW-0963">Cytoplasm</keyword>
<feature type="binding site" evidence="11">
    <location>
        <position position="135"/>
    </location>
    <ligand>
        <name>Zn(2+)</name>
        <dbReference type="ChEBI" id="CHEBI:29105"/>
    </ligand>
</feature>
<evidence type="ECO:0000313" key="13">
    <source>
        <dbReference type="Proteomes" id="UP000739538"/>
    </source>
</evidence>
<evidence type="ECO:0000256" key="3">
    <source>
        <dbReference type="ARBA" id="ARBA00022490"/>
    </source>
</evidence>
<dbReference type="EMBL" id="JAGQHS010000213">
    <property type="protein sequence ID" value="MCA9758794.1"/>
    <property type="molecule type" value="Genomic_DNA"/>
</dbReference>
<dbReference type="Gene3D" id="1.10.10.10">
    <property type="entry name" value="Winged helix-like DNA-binding domain superfamily/Winged helix DNA-binding domain"/>
    <property type="match status" value="1"/>
</dbReference>
<keyword evidence="6 11" id="KW-0862">Zinc</keyword>
<proteinExistence type="inferred from homology"/>